<dbReference type="InterPro" id="IPR003607">
    <property type="entry name" value="HD/PDEase_dom"/>
</dbReference>
<dbReference type="Pfam" id="PF13487">
    <property type="entry name" value="HD_5"/>
    <property type="match status" value="1"/>
</dbReference>
<dbReference type="PANTHER" id="PTHR43155:SF2">
    <property type="entry name" value="CYCLIC DI-GMP PHOSPHODIESTERASE PA4108"/>
    <property type="match status" value="1"/>
</dbReference>
<protein>
    <submittedName>
        <fullName evidence="2">HD-GYP domain-containing protein</fullName>
    </submittedName>
</protein>
<dbReference type="InterPro" id="IPR037522">
    <property type="entry name" value="HD_GYP_dom"/>
</dbReference>
<dbReference type="PANTHER" id="PTHR43155">
    <property type="entry name" value="CYCLIC DI-GMP PHOSPHODIESTERASE PA4108-RELATED"/>
    <property type="match status" value="1"/>
</dbReference>
<reference evidence="2" key="1">
    <citation type="journal article" date="2021" name="PeerJ">
        <title>Extensive microbial diversity within the chicken gut microbiome revealed by metagenomics and culture.</title>
        <authorList>
            <person name="Gilroy R."/>
            <person name="Ravi A."/>
            <person name="Getino M."/>
            <person name="Pursley I."/>
            <person name="Horton D.L."/>
            <person name="Alikhan N.F."/>
            <person name="Baker D."/>
            <person name="Gharbi K."/>
            <person name="Hall N."/>
            <person name="Watson M."/>
            <person name="Adriaenssens E.M."/>
            <person name="Foster-Nyarko E."/>
            <person name="Jarju S."/>
            <person name="Secka A."/>
            <person name="Antonio M."/>
            <person name="Oren A."/>
            <person name="Chaudhuri R.R."/>
            <person name="La Ragione R."/>
            <person name="Hildebrand F."/>
            <person name="Pallen M.J."/>
        </authorList>
    </citation>
    <scope>NUCLEOTIDE SEQUENCE</scope>
    <source>
        <strain evidence="2">Gambia15-2214</strain>
    </source>
</reference>
<reference evidence="2" key="2">
    <citation type="submission" date="2021-04" db="EMBL/GenBank/DDBJ databases">
        <authorList>
            <person name="Gilroy R."/>
        </authorList>
    </citation>
    <scope>NUCLEOTIDE SEQUENCE</scope>
    <source>
        <strain evidence="2">Gambia15-2214</strain>
    </source>
</reference>
<sequence length="432" mass="48721">MNSFKVADIKANSYFTDDVSIDNTFLLLPKKKEVTQSILTALMEWQFYDVYSKGELVSVESNEPQNFFVASERTNTSSTSTENSSVQVTEELSSDITDDFDTEGIISDVSGRDHELDTIKKIDLSVITNEDNKQALVQKLYNEYLSYVFDLYTYYATHKEIDLLALSEKIKEICVFVRDNRRYVLQVVPNQGEDEQHFLISHSLRSTILAITIGIQLRFPSAKLVELGIACLLHEIGMIRLPSQLYLSQHRLSPAEKNLLNAHPIISYTILKGFDMPLNICLAVLEHHEKENGTGYPRHIMGDKISLYAKIISVVCSYDAITAPRSYKEMATSFEAMVELLQNKSKQYDETIIKALLYSLSLFPIGSYVFLSDGKVAKVIDVNPENPKNPVVRIIGKKNGDGVIKTSEEGVKIIRVLNKQELSDLSKAGHID</sequence>
<dbReference type="AlphaFoldDB" id="A0A9E2L537"/>
<evidence type="ECO:0000259" key="1">
    <source>
        <dbReference type="PROSITE" id="PS51832"/>
    </source>
</evidence>
<organism evidence="2 3">
    <name type="scientific">Candidatus Treponema excrementipullorum</name>
    <dbReference type="NCBI Taxonomy" id="2838768"/>
    <lineage>
        <taxon>Bacteria</taxon>
        <taxon>Pseudomonadati</taxon>
        <taxon>Spirochaetota</taxon>
        <taxon>Spirochaetia</taxon>
        <taxon>Spirochaetales</taxon>
        <taxon>Treponemataceae</taxon>
        <taxon>Treponema</taxon>
    </lineage>
</organism>
<evidence type="ECO:0000313" key="3">
    <source>
        <dbReference type="Proteomes" id="UP000823914"/>
    </source>
</evidence>
<comment type="caution">
    <text evidence="2">The sequence shown here is derived from an EMBL/GenBank/DDBJ whole genome shotgun (WGS) entry which is preliminary data.</text>
</comment>
<dbReference type="Proteomes" id="UP000823914">
    <property type="component" value="Unassembled WGS sequence"/>
</dbReference>
<accession>A0A9E2L537</accession>
<evidence type="ECO:0000313" key="2">
    <source>
        <dbReference type="EMBL" id="MBU3850871.1"/>
    </source>
</evidence>
<proteinExistence type="predicted"/>
<dbReference type="SMART" id="SM00471">
    <property type="entry name" value="HDc"/>
    <property type="match status" value="1"/>
</dbReference>
<gene>
    <name evidence="2" type="ORF">IAA16_09925</name>
</gene>
<feature type="domain" description="HD-GYP" evidence="1">
    <location>
        <begin position="177"/>
        <end position="372"/>
    </location>
</feature>
<dbReference type="PROSITE" id="PS51832">
    <property type="entry name" value="HD_GYP"/>
    <property type="match status" value="1"/>
</dbReference>
<name>A0A9E2L537_9SPIR</name>
<dbReference type="EMBL" id="JAHLFV010000226">
    <property type="protein sequence ID" value="MBU3850871.1"/>
    <property type="molecule type" value="Genomic_DNA"/>
</dbReference>
<dbReference type="CDD" id="cd00077">
    <property type="entry name" value="HDc"/>
    <property type="match status" value="1"/>
</dbReference>
<dbReference type="SUPFAM" id="SSF109604">
    <property type="entry name" value="HD-domain/PDEase-like"/>
    <property type="match status" value="1"/>
</dbReference>
<dbReference type="Gene3D" id="1.10.3210.10">
    <property type="entry name" value="Hypothetical protein af1432"/>
    <property type="match status" value="1"/>
</dbReference>